<protein>
    <submittedName>
        <fullName evidence="1">Uncharacterized protein</fullName>
    </submittedName>
</protein>
<proteinExistence type="predicted"/>
<accession>A0AB39AJ62</accession>
<reference evidence="1" key="1">
    <citation type="submission" date="2024-06" db="EMBL/GenBank/DDBJ databases">
        <authorList>
            <person name="Yang R."/>
        </authorList>
    </citation>
    <scope>NUCLEOTIDE SEQUENCE</scope>
</reference>
<organism evidence="1">
    <name type="scientific">Vibrio phage P018-4</name>
    <dbReference type="NCBI Taxonomy" id="3229728"/>
    <lineage>
        <taxon>Viruses</taxon>
        <taxon>Duplodnaviria</taxon>
        <taxon>Heunggongvirae</taxon>
        <taxon>Uroviricota</taxon>
        <taxon>Caudoviricetes</taxon>
    </lineage>
</organism>
<sequence length="90" mass="10576">MKQLLTYYAPNRCSLDDTQDLYLGFEEIKPLVSLINKIQIEIKDNILMYGKESNHHLDPEIQTLCDRLLCLLEEDVIVDLKQKKLIKEDL</sequence>
<name>A0AB39AJ62_9CAUD</name>
<dbReference type="EMBL" id="PP934186">
    <property type="protein sequence ID" value="XDG30820.1"/>
    <property type="molecule type" value="Genomic_DNA"/>
</dbReference>
<evidence type="ECO:0000313" key="1">
    <source>
        <dbReference type="EMBL" id="XDG30820.1"/>
    </source>
</evidence>